<evidence type="ECO:0000313" key="3">
    <source>
        <dbReference type="Proteomes" id="UP001162162"/>
    </source>
</evidence>
<dbReference type="Proteomes" id="UP001162162">
    <property type="component" value="Unassembled WGS sequence"/>
</dbReference>
<name>A0AAV8XY11_9CUCU</name>
<evidence type="ECO:0000256" key="1">
    <source>
        <dbReference type="SAM" id="Coils"/>
    </source>
</evidence>
<feature type="coiled-coil region" evidence="1">
    <location>
        <begin position="173"/>
        <end position="200"/>
    </location>
</feature>
<gene>
    <name evidence="2" type="ORF">NQ318_021716</name>
</gene>
<evidence type="ECO:0000313" key="2">
    <source>
        <dbReference type="EMBL" id="KAJ8944001.1"/>
    </source>
</evidence>
<protein>
    <submittedName>
        <fullName evidence="2">Uncharacterized protein</fullName>
    </submittedName>
</protein>
<proteinExistence type="predicted"/>
<dbReference type="AlphaFoldDB" id="A0AAV8XY11"/>
<accession>A0AAV8XY11</accession>
<reference evidence="2" key="1">
    <citation type="journal article" date="2023" name="Insect Mol. Biol.">
        <title>Genome sequencing provides insights into the evolution of gene families encoding plant cell wall-degrading enzymes in longhorned beetles.</title>
        <authorList>
            <person name="Shin N.R."/>
            <person name="Okamura Y."/>
            <person name="Kirsch R."/>
            <person name="Pauchet Y."/>
        </authorList>
    </citation>
    <scope>NUCLEOTIDE SEQUENCE</scope>
    <source>
        <strain evidence="2">AMC_N1</strain>
    </source>
</reference>
<dbReference type="EMBL" id="JAPWTK010000270">
    <property type="protein sequence ID" value="KAJ8944001.1"/>
    <property type="molecule type" value="Genomic_DNA"/>
</dbReference>
<comment type="caution">
    <text evidence="2">The sequence shown here is derived from an EMBL/GenBank/DDBJ whole genome shotgun (WGS) entry which is preliminary data.</text>
</comment>
<keyword evidence="3" id="KW-1185">Reference proteome</keyword>
<sequence>MNSQPTKEDIEVVFQKLRSIPANKLHNTSLHDEKVSTEEADFFSEHNFSVPPNLKPHLNIEDKNEKAVSKSVGFEEQPNVDCFSDNTDTTNIKSTITPRKVSARKSTKYRVSARSFRAIPEPSGKSRDLSTRALPAYVIDVQSAGSSKQAGADWPSCSFLLQLTAKKFGGLKATKVKTKFNDLEKEAELLEEAIKTTAITVRDEEYTASPKLSYKHTPNEKFVENQLNKSQSKKSEQLERLEWVLV</sequence>
<organism evidence="2 3">
    <name type="scientific">Aromia moschata</name>
    <dbReference type="NCBI Taxonomy" id="1265417"/>
    <lineage>
        <taxon>Eukaryota</taxon>
        <taxon>Metazoa</taxon>
        <taxon>Ecdysozoa</taxon>
        <taxon>Arthropoda</taxon>
        <taxon>Hexapoda</taxon>
        <taxon>Insecta</taxon>
        <taxon>Pterygota</taxon>
        <taxon>Neoptera</taxon>
        <taxon>Endopterygota</taxon>
        <taxon>Coleoptera</taxon>
        <taxon>Polyphaga</taxon>
        <taxon>Cucujiformia</taxon>
        <taxon>Chrysomeloidea</taxon>
        <taxon>Cerambycidae</taxon>
        <taxon>Cerambycinae</taxon>
        <taxon>Callichromatini</taxon>
        <taxon>Aromia</taxon>
    </lineage>
</organism>
<keyword evidence="1" id="KW-0175">Coiled coil</keyword>